<feature type="transmembrane region" description="Helical" evidence="1">
    <location>
        <begin position="87"/>
        <end position="106"/>
    </location>
</feature>
<evidence type="ECO:0000313" key="3">
    <source>
        <dbReference type="Proteomes" id="UP001597115"/>
    </source>
</evidence>
<feature type="transmembrane region" description="Helical" evidence="1">
    <location>
        <begin position="12"/>
        <end position="32"/>
    </location>
</feature>
<proteinExistence type="predicted"/>
<accession>A0ABW4I4M3</accession>
<feature type="transmembrane region" description="Helical" evidence="1">
    <location>
        <begin position="52"/>
        <end position="80"/>
    </location>
</feature>
<keyword evidence="3" id="KW-1185">Reference proteome</keyword>
<evidence type="ECO:0000256" key="1">
    <source>
        <dbReference type="SAM" id="Phobius"/>
    </source>
</evidence>
<evidence type="ECO:0008006" key="4">
    <source>
        <dbReference type="Google" id="ProtNLM"/>
    </source>
</evidence>
<feature type="transmembrane region" description="Helical" evidence="1">
    <location>
        <begin position="118"/>
        <end position="139"/>
    </location>
</feature>
<evidence type="ECO:0000313" key="2">
    <source>
        <dbReference type="EMBL" id="MFD1612580.1"/>
    </source>
</evidence>
<keyword evidence="1" id="KW-0472">Membrane</keyword>
<name>A0ABW4I4M3_9SPHN</name>
<protein>
    <recommendedName>
        <fullName evidence="4">Sugar transporter</fullName>
    </recommendedName>
</protein>
<dbReference type="Proteomes" id="UP001597115">
    <property type="component" value="Unassembled WGS sequence"/>
</dbReference>
<keyword evidence="1" id="KW-1133">Transmembrane helix</keyword>
<organism evidence="2 3">
    <name type="scientific">Sphingomonas tabacisoli</name>
    <dbReference type="NCBI Taxonomy" id="2249466"/>
    <lineage>
        <taxon>Bacteria</taxon>
        <taxon>Pseudomonadati</taxon>
        <taxon>Pseudomonadota</taxon>
        <taxon>Alphaproteobacteria</taxon>
        <taxon>Sphingomonadales</taxon>
        <taxon>Sphingomonadaceae</taxon>
        <taxon>Sphingomonas</taxon>
    </lineage>
</organism>
<keyword evidence="1" id="KW-0812">Transmembrane</keyword>
<dbReference type="EMBL" id="JBHUDY010000001">
    <property type="protein sequence ID" value="MFD1612580.1"/>
    <property type="molecule type" value="Genomic_DNA"/>
</dbReference>
<reference evidence="3" key="1">
    <citation type="journal article" date="2019" name="Int. J. Syst. Evol. Microbiol.">
        <title>The Global Catalogue of Microorganisms (GCM) 10K type strain sequencing project: providing services to taxonomists for standard genome sequencing and annotation.</title>
        <authorList>
            <consortium name="The Broad Institute Genomics Platform"/>
            <consortium name="The Broad Institute Genome Sequencing Center for Infectious Disease"/>
            <person name="Wu L."/>
            <person name="Ma J."/>
        </authorList>
    </citation>
    <scope>NUCLEOTIDE SEQUENCE [LARGE SCALE GENOMIC DNA]</scope>
    <source>
        <strain evidence="3">CGMCC 1.16275</strain>
    </source>
</reference>
<comment type="caution">
    <text evidence="2">The sequence shown here is derived from an EMBL/GenBank/DDBJ whole genome shotgun (WGS) entry which is preliminary data.</text>
</comment>
<sequence length="145" mass="15908">MATVHEERVPAWFWVVAVLAVLWEAMGCYAYMSQVTMSASQIAALPQAQQDLMAHVPIWATAAFAIATWGGLLGAIGLLLRRSWARTLFMASLAAVLVQWTWWLLIARAADVMGLSAYVMPVCVIVIGALLVWFSGFAARRGLLR</sequence>
<dbReference type="RefSeq" id="WP_380889591.1">
    <property type="nucleotide sequence ID" value="NZ_JBHUDY010000001.1"/>
</dbReference>
<gene>
    <name evidence="2" type="ORF">ACFSCW_12285</name>
</gene>